<proteinExistence type="inferred from homology"/>
<feature type="transmembrane region" description="Helical" evidence="7">
    <location>
        <begin position="70"/>
        <end position="99"/>
    </location>
</feature>
<gene>
    <name evidence="9" type="ORF">AB8B28_01070</name>
</gene>
<dbReference type="Gene3D" id="1.10.3720.10">
    <property type="entry name" value="MetI-like"/>
    <property type="match status" value="1"/>
</dbReference>
<evidence type="ECO:0000256" key="5">
    <source>
        <dbReference type="ARBA" id="ARBA00022989"/>
    </source>
</evidence>
<feature type="transmembrane region" description="Helical" evidence="7">
    <location>
        <begin position="14"/>
        <end position="32"/>
    </location>
</feature>
<dbReference type="CDD" id="cd06261">
    <property type="entry name" value="TM_PBP2"/>
    <property type="match status" value="1"/>
</dbReference>
<dbReference type="InterPro" id="IPR000515">
    <property type="entry name" value="MetI-like"/>
</dbReference>
<evidence type="ECO:0000313" key="9">
    <source>
        <dbReference type="EMBL" id="XDU62505.1"/>
    </source>
</evidence>
<protein>
    <submittedName>
        <fullName evidence="9">PhnE/PtxC family ABC transporter permease</fullName>
    </submittedName>
</protein>
<dbReference type="PANTHER" id="PTHR30043">
    <property type="entry name" value="PHOSPHONATES TRANSPORT SYSTEM PERMEASE PROTEIN"/>
    <property type="match status" value="1"/>
</dbReference>
<sequence length="268" mass="29837">MDKIKIRKLTKSRIYLYATLSVLSIITLYTLLTIDFGGVNIAIATKNFFKDLGTMFFSPKLSDRYTYSQIFTSLAVTIALAVLTTIIGSFIALFLSFFAAKNLSSQRTSRIIKICMSFIRAIPTILWVMVFSVVANVGVETAIIGMTFHSVAYLVKAYSESIEEIDNGIVEALRATGASFWKIIFQAVLPSTVTSLLSWTFIRFEINFTNAVLVGAAAGAGGIGYDMFMSGTMYFDIREIGVFVYLIFGVAIILEFISYLLRKKYLKN</sequence>
<feature type="transmembrane region" description="Helical" evidence="7">
    <location>
        <begin position="208"/>
        <end position="228"/>
    </location>
</feature>
<dbReference type="SUPFAM" id="SSF161098">
    <property type="entry name" value="MetI-like"/>
    <property type="match status" value="1"/>
</dbReference>
<dbReference type="AlphaFoldDB" id="A0AB39V519"/>
<keyword evidence="5 7" id="KW-1133">Transmembrane helix</keyword>
<name>A0AB39V519_9FUSO</name>
<reference evidence="9" key="1">
    <citation type="submission" date="2024-07" db="EMBL/GenBank/DDBJ databases">
        <authorList>
            <person name="Li X.-J."/>
            <person name="Wang X."/>
        </authorList>
    </citation>
    <scope>NUCLEOTIDE SEQUENCE</scope>
    <source>
        <strain evidence="9">HSP-536</strain>
    </source>
</reference>
<feature type="transmembrane region" description="Helical" evidence="7">
    <location>
        <begin position="240"/>
        <end position="261"/>
    </location>
</feature>
<evidence type="ECO:0000259" key="8">
    <source>
        <dbReference type="PROSITE" id="PS50928"/>
    </source>
</evidence>
<feature type="transmembrane region" description="Helical" evidence="7">
    <location>
        <begin position="111"/>
        <end position="135"/>
    </location>
</feature>
<evidence type="ECO:0000256" key="6">
    <source>
        <dbReference type="ARBA" id="ARBA00023136"/>
    </source>
</evidence>
<evidence type="ECO:0000256" key="7">
    <source>
        <dbReference type="RuleBase" id="RU363032"/>
    </source>
</evidence>
<keyword evidence="3" id="KW-1003">Cell membrane</keyword>
<organism evidence="9">
    <name type="scientific">Leptotrichia alba</name>
    <dbReference type="NCBI Taxonomy" id="3239304"/>
    <lineage>
        <taxon>Bacteria</taxon>
        <taxon>Fusobacteriati</taxon>
        <taxon>Fusobacteriota</taxon>
        <taxon>Fusobacteriia</taxon>
        <taxon>Fusobacteriales</taxon>
        <taxon>Leptotrichiaceae</taxon>
        <taxon>Leptotrichia</taxon>
    </lineage>
</organism>
<dbReference type="Pfam" id="PF00528">
    <property type="entry name" value="BPD_transp_1"/>
    <property type="match status" value="1"/>
</dbReference>
<feature type="domain" description="ABC transmembrane type-1" evidence="8">
    <location>
        <begin position="74"/>
        <end position="258"/>
    </location>
</feature>
<dbReference type="PANTHER" id="PTHR30043:SF1">
    <property type="entry name" value="ABC TRANSPORT SYSTEM PERMEASE PROTEIN P69"/>
    <property type="match status" value="1"/>
</dbReference>
<dbReference type="PROSITE" id="PS50928">
    <property type="entry name" value="ABC_TM1"/>
    <property type="match status" value="1"/>
</dbReference>
<evidence type="ECO:0000256" key="3">
    <source>
        <dbReference type="ARBA" id="ARBA00022475"/>
    </source>
</evidence>
<comment type="subcellular location">
    <subcellularLocation>
        <location evidence="1 7">Cell membrane</location>
        <topology evidence="1 7">Multi-pass membrane protein</topology>
    </subcellularLocation>
</comment>
<dbReference type="GO" id="GO:0055085">
    <property type="term" value="P:transmembrane transport"/>
    <property type="evidence" value="ECO:0007669"/>
    <property type="project" value="InterPro"/>
</dbReference>
<accession>A0AB39V519</accession>
<dbReference type="EMBL" id="CP165647">
    <property type="protein sequence ID" value="XDU62505.1"/>
    <property type="molecule type" value="Genomic_DNA"/>
</dbReference>
<keyword evidence="2 7" id="KW-0813">Transport</keyword>
<dbReference type="InterPro" id="IPR035906">
    <property type="entry name" value="MetI-like_sf"/>
</dbReference>
<dbReference type="KEGG" id="lala:AB8B28_01070"/>
<keyword evidence="4 7" id="KW-0812">Transmembrane</keyword>
<evidence type="ECO:0000256" key="4">
    <source>
        <dbReference type="ARBA" id="ARBA00022692"/>
    </source>
</evidence>
<evidence type="ECO:0000256" key="1">
    <source>
        <dbReference type="ARBA" id="ARBA00004651"/>
    </source>
</evidence>
<evidence type="ECO:0000256" key="2">
    <source>
        <dbReference type="ARBA" id="ARBA00022448"/>
    </source>
</evidence>
<keyword evidence="6 7" id="KW-0472">Membrane</keyword>
<dbReference type="GO" id="GO:0005886">
    <property type="term" value="C:plasma membrane"/>
    <property type="evidence" value="ECO:0007669"/>
    <property type="project" value="UniProtKB-SubCell"/>
</dbReference>
<dbReference type="RefSeq" id="WP_369716301.1">
    <property type="nucleotide sequence ID" value="NZ_CP165647.1"/>
</dbReference>
<feature type="transmembrane region" description="Helical" evidence="7">
    <location>
        <begin position="180"/>
        <end position="202"/>
    </location>
</feature>
<comment type="similarity">
    <text evidence="7">Belongs to the binding-protein-dependent transport system permease family.</text>
</comment>